<sequence length="98" mass="11142">MAGVLMRLGEHRMQDKDSREPDNDFMEPTKGPSAGPLGAQDRVEFELSAESHVCAYNWQCGHRPTADIVYALHEELQVHPLSPMFRPIPSFEVLEKHQ</sequence>
<accession>A0A9W9P634</accession>
<protein>
    <submittedName>
        <fullName evidence="2">Uncharacterized protein</fullName>
    </submittedName>
</protein>
<organism evidence="2 3">
    <name type="scientific">Penicillium chermesinum</name>
    <dbReference type="NCBI Taxonomy" id="63820"/>
    <lineage>
        <taxon>Eukaryota</taxon>
        <taxon>Fungi</taxon>
        <taxon>Dikarya</taxon>
        <taxon>Ascomycota</taxon>
        <taxon>Pezizomycotina</taxon>
        <taxon>Eurotiomycetes</taxon>
        <taxon>Eurotiomycetidae</taxon>
        <taxon>Eurotiales</taxon>
        <taxon>Aspergillaceae</taxon>
        <taxon>Penicillium</taxon>
    </lineage>
</organism>
<dbReference type="Proteomes" id="UP001150941">
    <property type="component" value="Unassembled WGS sequence"/>
</dbReference>
<feature type="compositionally biased region" description="Basic and acidic residues" evidence="1">
    <location>
        <begin position="8"/>
        <end position="22"/>
    </location>
</feature>
<dbReference type="AlphaFoldDB" id="A0A9W9P634"/>
<proteinExistence type="predicted"/>
<evidence type="ECO:0000313" key="3">
    <source>
        <dbReference type="Proteomes" id="UP001150941"/>
    </source>
</evidence>
<dbReference type="GeneID" id="83199840"/>
<reference evidence="2" key="2">
    <citation type="journal article" date="2023" name="IMA Fungus">
        <title>Comparative genomic study of the Penicillium genus elucidates a diverse pangenome and 15 lateral gene transfer events.</title>
        <authorList>
            <person name="Petersen C."/>
            <person name="Sorensen T."/>
            <person name="Nielsen M.R."/>
            <person name="Sondergaard T.E."/>
            <person name="Sorensen J.L."/>
            <person name="Fitzpatrick D.A."/>
            <person name="Frisvad J.C."/>
            <person name="Nielsen K.L."/>
        </authorList>
    </citation>
    <scope>NUCLEOTIDE SEQUENCE</scope>
    <source>
        <strain evidence="2">IBT 19713</strain>
    </source>
</reference>
<feature type="region of interest" description="Disordered" evidence="1">
    <location>
        <begin position="1"/>
        <end position="38"/>
    </location>
</feature>
<keyword evidence="3" id="KW-1185">Reference proteome</keyword>
<dbReference type="RefSeq" id="XP_058331540.1">
    <property type="nucleotide sequence ID" value="XM_058472537.1"/>
</dbReference>
<evidence type="ECO:0000256" key="1">
    <source>
        <dbReference type="SAM" id="MobiDB-lite"/>
    </source>
</evidence>
<reference evidence="2" key="1">
    <citation type="submission" date="2022-11" db="EMBL/GenBank/DDBJ databases">
        <authorList>
            <person name="Petersen C."/>
        </authorList>
    </citation>
    <scope>NUCLEOTIDE SEQUENCE</scope>
    <source>
        <strain evidence="2">IBT 19713</strain>
    </source>
</reference>
<name>A0A9W9P634_9EURO</name>
<gene>
    <name evidence="2" type="ORF">N7468_003240</name>
</gene>
<comment type="caution">
    <text evidence="2">The sequence shown here is derived from an EMBL/GenBank/DDBJ whole genome shotgun (WGS) entry which is preliminary data.</text>
</comment>
<evidence type="ECO:0000313" key="2">
    <source>
        <dbReference type="EMBL" id="KAJ5238621.1"/>
    </source>
</evidence>
<dbReference type="EMBL" id="JAPQKS010000003">
    <property type="protein sequence ID" value="KAJ5238621.1"/>
    <property type="molecule type" value="Genomic_DNA"/>
</dbReference>